<dbReference type="Pfam" id="PF03798">
    <property type="entry name" value="TRAM_LAG1_CLN8"/>
    <property type="match status" value="1"/>
</dbReference>
<dbReference type="GO" id="GO:0016020">
    <property type="term" value="C:membrane"/>
    <property type="evidence" value="ECO:0007669"/>
    <property type="project" value="UniProtKB-SubCell"/>
</dbReference>
<organism evidence="11 12">
    <name type="scientific">Notechis scutatus</name>
    <name type="common">mainland tiger snake</name>
    <dbReference type="NCBI Taxonomy" id="8663"/>
    <lineage>
        <taxon>Eukaryota</taxon>
        <taxon>Metazoa</taxon>
        <taxon>Chordata</taxon>
        <taxon>Craniata</taxon>
        <taxon>Vertebrata</taxon>
        <taxon>Euteleostomi</taxon>
        <taxon>Lepidosauria</taxon>
        <taxon>Squamata</taxon>
        <taxon>Bifurcata</taxon>
        <taxon>Unidentata</taxon>
        <taxon>Episquamata</taxon>
        <taxon>Toxicofera</taxon>
        <taxon>Serpentes</taxon>
        <taxon>Colubroidea</taxon>
        <taxon>Elapidae</taxon>
        <taxon>Hydrophiinae</taxon>
        <taxon>Notechis</taxon>
    </lineage>
</organism>
<evidence type="ECO:0000256" key="2">
    <source>
        <dbReference type="ARBA" id="ARBA00004760"/>
    </source>
</evidence>
<dbReference type="SMART" id="SM00724">
    <property type="entry name" value="TLC"/>
    <property type="match status" value="1"/>
</dbReference>
<feature type="transmembrane region" description="Helical" evidence="9">
    <location>
        <begin position="269"/>
        <end position="302"/>
    </location>
</feature>
<reference evidence="12" key="1">
    <citation type="submission" date="2025-08" db="UniProtKB">
        <authorList>
            <consortium name="RefSeq"/>
        </authorList>
    </citation>
    <scope>IDENTIFICATION</scope>
</reference>
<dbReference type="GO" id="GO:0050291">
    <property type="term" value="F:sphingosine N-acyltransferase activity"/>
    <property type="evidence" value="ECO:0007669"/>
    <property type="project" value="InterPro"/>
</dbReference>
<comment type="catalytic activity">
    <reaction evidence="7">
        <text>sphinganine + octadecanoyl-CoA = N-(octadecanoyl)-sphinganine + CoA + H(+)</text>
        <dbReference type="Rhea" id="RHEA:36547"/>
        <dbReference type="ChEBI" id="CHEBI:15378"/>
        <dbReference type="ChEBI" id="CHEBI:57287"/>
        <dbReference type="ChEBI" id="CHEBI:57394"/>
        <dbReference type="ChEBI" id="CHEBI:57817"/>
        <dbReference type="ChEBI" id="CHEBI:67033"/>
    </reaction>
    <physiologicalReaction direction="left-to-right" evidence="7">
        <dbReference type="Rhea" id="RHEA:36548"/>
    </physiologicalReaction>
</comment>
<dbReference type="GO" id="GO:0046513">
    <property type="term" value="P:ceramide biosynthetic process"/>
    <property type="evidence" value="ECO:0007669"/>
    <property type="project" value="InterPro"/>
</dbReference>
<dbReference type="RefSeq" id="XP_026543409.1">
    <property type="nucleotide sequence ID" value="XM_026687624.1"/>
</dbReference>
<feature type="transmembrane region" description="Helical" evidence="9">
    <location>
        <begin position="230"/>
        <end position="249"/>
    </location>
</feature>
<comment type="pathway">
    <text evidence="2">Lipid metabolism; sphingolipid metabolism.</text>
</comment>
<evidence type="ECO:0000256" key="6">
    <source>
        <dbReference type="ARBA" id="ARBA00023136"/>
    </source>
</evidence>
<keyword evidence="4 8" id="KW-0812">Transmembrane</keyword>
<feature type="transmembrane region" description="Helical" evidence="9">
    <location>
        <begin position="167"/>
        <end position="186"/>
    </location>
</feature>
<comment type="subcellular location">
    <subcellularLocation>
        <location evidence="1">Membrane</location>
        <topology evidence="1">Multi-pass membrane protein</topology>
    </subcellularLocation>
</comment>
<keyword evidence="6 8" id="KW-0472">Membrane</keyword>
<dbReference type="KEGG" id="nss:113425467"/>
<dbReference type="CTD" id="10715"/>
<dbReference type="InterPro" id="IPR016439">
    <property type="entry name" value="Lag1/Lac1-like"/>
</dbReference>
<evidence type="ECO:0000259" key="10">
    <source>
        <dbReference type="PROSITE" id="PS50922"/>
    </source>
</evidence>
<evidence type="ECO:0000256" key="8">
    <source>
        <dbReference type="PROSITE-ProRule" id="PRU00205"/>
    </source>
</evidence>
<feature type="transmembrane region" description="Helical" evidence="9">
    <location>
        <begin position="46"/>
        <end position="64"/>
    </location>
</feature>
<proteinExistence type="predicted"/>
<dbReference type="AlphaFoldDB" id="A0A6J1VTX8"/>
<gene>
    <name evidence="12" type="primary">CERS1</name>
</gene>
<dbReference type="PANTHER" id="PTHR12560">
    <property type="entry name" value="LONGEVITY ASSURANCE FACTOR 1 LAG1"/>
    <property type="match status" value="1"/>
</dbReference>
<dbReference type="PROSITE" id="PS50922">
    <property type="entry name" value="TLC"/>
    <property type="match status" value="1"/>
</dbReference>
<dbReference type="GeneID" id="113425467"/>
<keyword evidence="5 9" id="KW-1133">Transmembrane helix</keyword>
<feature type="transmembrane region" description="Helical" evidence="9">
    <location>
        <begin position="139"/>
        <end position="160"/>
    </location>
</feature>
<comment type="pathway">
    <text evidence="3">Sphingolipid metabolism.</text>
</comment>
<dbReference type="PANTHER" id="PTHR12560:SF58">
    <property type="entry name" value="CERAMIDE SYNTHASE 1"/>
    <property type="match status" value="1"/>
</dbReference>
<evidence type="ECO:0000256" key="3">
    <source>
        <dbReference type="ARBA" id="ARBA00004991"/>
    </source>
</evidence>
<evidence type="ECO:0000256" key="5">
    <source>
        <dbReference type="ARBA" id="ARBA00022989"/>
    </source>
</evidence>
<keyword evidence="11" id="KW-1185">Reference proteome</keyword>
<feature type="domain" description="TLC" evidence="10">
    <location>
        <begin position="92"/>
        <end position="302"/>
    </location>
</feature>
<dbReference type="Proteomes" id="UP000504612">
    <property type="component" value="Unplaced"/>
</dbReference>
<feature type="transmembrane region" description="Helical" evidence="9">
    <location>
        <begin position="97"/>
        <end position="119"/>
    </location>
</feature>
<evidence type="ECO:0000256" key="1">
    <source>
        <dbReference type="ARBA" id="ARBA00004141"/>
    </source>
</evidence>
<dbReference type="InterPro" id="IPR006634">
    <property type="entry name" value="TLC-dom"/>
</dbReference>
<evidence type="ECO:0000313" key="11">
    <source>
        <dbReference type="Proteomes" id="UP000504612"/>
    </source>
</evidence>
<evidence type="ECO:0000256" key="4">
    <source>
        <dbReference type="ARBA" id="ARBA00022692"/>
    </source>
</evidence>
<sequence>MQAPEPMPSYEQLVRRSYRSLVGALRSCTDCGWELSRRTWAENARLAWTEALLFLLCAAGWTLARRAASRYLFRPVAEWCQLPPKDAAKMPESAWKLSFYIISWLYGTYLLFFAGYPFFHDPPSVFYDWERGMEVPLDIVLAYLLQGSFYAHSIYATLYMDAWRKDSVVMLIHHVVTLTLIVFSYVFRYHNIGILVLFLHDFSDIQLEFTKLNVYFKYRGGIYHRLNDTISNAGCVSFSISWFWFRLYWFPLKVLYTTCHTSLQSVPNIPFYFFFNVLLFILTLMNIYWFLYIVVFVAKILLGHVQEVKDVREYDIDAASKKTDKELHLHNSWKEGNHLKNGIVKDKRL</sequence>
<accession>A0A6J1VTX8</accession>
<name>A0A6J1VTX8_9SAUR</name>
<evidence type="ECO:0000256" key="9">
    <source>
        <dbReference type="SAM" id="Phobius"/>
    </source>
</evidence>
<evidence type="ECO:0000313" key="12">
    <source>
        <dbReference type="RefSeq" id="XP_026543409.1"/>
    </source>
</evidence>
<protein>
    <submittedName>
        <fullName evidence="12">Ceramide synthase 1</fullName>
    </submittedName>
</protein>
<evidence type="ECO:0000256" key="7">
    <source>
        <dbReference type="ARBA" id="ARBA00049036"/>
    </source>
</evidence>